<feature type="region of interest" description="Disordered" evidence="1">
    <location>
        <begin position="81"/>
        <end position="101"/>
    </location>
</feature>
<keyword evidence="3" id="KW-1185">Reference proteome</keyword>
<protein>
    <submittedName>
        <fullName evidence="2">Uncharacterized protein</fullName>
    </submittedName>
</protein>
<feature type="compositionally biased region" description="Polar residues" evidence="1">
    <location>
        <begin position="22"/>
        <end position="33"/>
    </location>
</feature>
<evidence type="ECO:0000313" key="2">
    <source>
        <dbReference type="EMBL" id="KAK0548644.1"/>
    </source>
</evidence>
<sequence length="317" mass="33982">MSNPPHYPGYPPFAVRSDDAHTTSSSIDNTLVGSSHDHESTFTPSHYSMFEAAIFGSGKTGQIGGFDDIAFTSSLSQILEPTEAPSPVPSVKTEPDEDDYYFGGELQRTGKDKLYDLDEYCNLPSSQESNGAESQDSNSGSLSSAESALAIRQQLYSVKSEFGHAEFHQGLLQSEPGFMVKTEETNESPALGLFPFPIATSNEAHGALASGSSSSLSTSQLPQNDIARQWFYSLYQQQAMATEPLVKTELPESTWAQVPVELDDEPINVVSPMLITSVGTGVWAQPGIGDAAEVSSASSKERYVVHPLGQNGGTPLM</sequence>
<gene>
    <name evidence="2" type="ORF">OC846_004403</name>
</gene>
<comment type="caution">
    <text evidence="2">The sequence shown here is derived from an EMBL/GenBank/DDBJ whole genome shotgun (WGS) entry which is preliminary data.</text>
</comment>
<name>A0AAN6JQU9_9BASI</name>
<organism evidence="2 3">
    <name type="scientific">Tilletia horrida</name>
    <dbReference type="NCBI Taxonomy" id="155126"/>
    <lineage>
        <taxon>Eukaryota</taxon>
        <taxon>Fungi</taxon>
        <taxon>Dikarya</taxon>
        <taxon>Basidiomycota</taxon>
        <taxon>Ustilaginomycotina</taxon>
        <taxon>Exobasidiomycetes</taxon>
        <taxon>Tilletiales</taxon>
        <taxon>Tilletiaceae</taxon>
        <taxon>Tilletia</taxon>
    </lineage>
</organism>
<feature type="region of interest" description="Disordered" evidence="1">
    <location>
        <begin position="1"/>
        <end position="40"/>
    </location>
</feature>
<dbReference type="Proteomes" id="UP001176517">
    <property type="component" value="Unassembled WGS sequence"/>
</dbReference>
<feature type="region of interest" description="Disordered" evidence="1">
    <location>
        <begin position="121"/>
        <end position="144"/>
    </location>
</feature>
<reference evidence="2" key="1">
    <citation type="journal article" date="2023" name="PhytoFront">
        <title>Draft Genome Resources of Seven Strains of Tilletia horrida, Causal Agent of Kernel Smut of Rice.</title>
        <authorList>
            <person name="Khanal S."/>
            <person name="Antony Babu S."/>
            <person name="Zhou X.G."/>
        </authorList>
    </citation>
    <scope>NUCLEOTIDE SEQUENCE</scope>
    <source>
        <strain evidence="2">TX6</strain>
    </source>
</reference>
<evidence type="ECO:0000313" key="3">
    <source>
        <dbReference type="Proteomes" id="UP001176517"/>
    </source>
</evidence>
<feature type="compositionally biased region" description="Pro residues" evidence="1">
    <location>
        <begin position="1"/>
        <end position="11"/>
    </location>
</feature>
<feature type="compositionally biased region" description="Polar residues" evidence="1">
    <location>
        <begin position="123"/>
        <end position="136"/>
    </location>
</feature>
<accession>A0AAN6JQU9</accession>
<dbReference type="AlphaFoldDB" id="A0AAN6JQU9"/>
<evidence type="ECO:0000256" key="1">
    <source>
        <dbReference type="SAM" id="MobiDB-lite"/>
    </source>
</evidence>
<proteinExistence type="predicted"/>
<dbReference type="EMBL" id="JAPDMZ010000131">
    <property type="protein sequence ID" value="KAK0548644.1"/>
    <property type="molecule type" value="Genomic_DNA"/>
</dbReference>